<dbReference type="GO" id="GO:0008694">
    <property type="term" value="F:4-hydroxy-3-polyprenylbenzoate decarboxylase activity"/>
    <property type="evidence" value="ECO:0007669"/>
    <property type="project" value="TreeGrafter"/>
</dbReference>
<dbReference type="PANTHER" id="PTHR30108:SF17">
    <property type="entry name" value="FERULIC ACID DECARBOXYLASE 1"/>
    <property type="match status" value="1"/>
</dbReference>
<feature type="domain" description="3-octaprenyl-4-hydroxybenzoate carboxy-lyase-like N-terminal" evidence="2">
    <location>
        <begin position="10"/>
        <end position="89"/>
    </location>
</feature>
<dbReference type="STRING" id="573413.Spirs_3377"/>
<dbReference type="GO" id="GO:0006744">
    <property type="term" value="P:ubiquinone biosynthetic process"/>
    <property type="evidence" value="ECO:0007669"/>
    <property type="project" value="TreeGrafter"/>
</dbReference>
<dbReference type="KEGG" id="ssm:Spirs_3377"/>
<dbReference type="RefSeq" id="WP_013255927.1">
    <property type="nucleotide sequence ID" value="NC_014364.1"/>
</dbReference>
<dbReference type="Proteomes" id="UP000002318">
    <property type="component" value="Chromosome"/>
</dbReference>
<dbReference type="HOGENOM" id="CLU_023348_3_2_12"/>
<keyword evidence="5" id="KW-1185">Reference proteome</keyword>
<dbReference type="InterPro" id="IPR002830">
    <property type="entry name" value="UbiD"/>
</dbReference>
<evidence type="ECO:0000313" key="4">
    <source>
        <dbReference type="EMBL" id="ADK82468.1"/>
    </source>
</evidence>
<evidence type="ECO:0000259" key="1">
    <source>
        <dbReference type="Pfam" id="PF01977"/>
    </source>
</evidence>
<dbReference type="SUPFAM" id="SSF50475">
    <property type="entry name" value="FMN-binding split barrel"/>
    <property type="match status" value="1"/>
</dbReference>
<dbReference type="Gene3D" id="3.40.1670.10">
    <property type="entry name" value="UbiD C-terminal domain-like"/>
    <property type="match status" value="1"/>
</dbReference>
<dbReference type="InterPro" id="IPR049383">
    <property type="entry name" value="UbiD-like_N"/>
</dbReference>
<dbReference type="PANTHER" id="PTHR30108">
    <property type="entry name" value="3-OCTAPRENYL-4-HYDROXYBENZOATE CARBOXY-LYASE-RELATED"/>
    <property type="match status" value="1"/>
</dbReference>
<feature type="domain" description="3-octaprenyl-4-hydroxybenzoate carboxy-lyase-like C-terminal" evidence="3">
    <location>
        <begin position="315"/>
        <end position="438"/>
    </location>
</feature>
<proteinExistence type="predicted"/>
<dbReference type="GO" id="GO:0005829">
    <property type="term" value="C:cytosol"/>
    <property type="evidence" value="ECO:0007669"/>
    <property type="project" value="TreeGrafter"/>
</dbReference>
<dbReference type="InterPro" id="IPR053417">
    <property type="entry name" value="PAD_UbiD-like"/>
</dbReference>
<dbReference type="SUPFAM" id="SSF143968">
    <property type="entry name" value="UbiD C-terminal domain-like"/>
    <property type="match status" value="1"/>
</dbReference>
<dbReference type="InterPro" id="IPR049381">
    <property type="entry name" value="UbiD-like_C"/>
</dbReference>
<evidence type="ECO:0000259" key="3">
    <source>
        <dbReference type="Pfam" id="PF20696"/>
    </source>
</evidence>
<dbReference type="NCBIfam" id="TIGR00148">
    <property type="entry name" value="UbiD family decarboxylase"/>
    <property type="match status" value="1"/>
</dbReference>
<dbReference type="Pfam" id="PF20695">
    <property type="entry name" value="UbiD_N"/>
    <property type="match status" value="1"/>
</dbReference>
<dbReference type="NCBIfam" id="NF041204">
    <property type="entry name" value="VdcC"/>
    <property type="match status" value="1"/>
</dbReference>
<evidence type="ECO:0000313" key="5">
    <source>
        <dbReference type="Proteomes" id="UP000002318"/>
    </source>
</evidence>
<dbReference type="eggNOG" id="COG0043">
    <property type="taxonomic scope" value="Bacteria"/>
</dbReference>
<dbReference type="AlphaFoldDB" id="E1R2A8"/>
<evidence type="ECO:0000259" key="2">
    <source>
        <dbReference type="Pfam" id="PF20695"/>
    </source>
</evidence>
<name>E1R2A8_SEDSS</name>
<sequence length="476" mass="53184">MLHQSLRDYLEDLKRNQQLIEVREKTIPEPGIRTYLRAAANMGDAGPAILLNNIAGYKGYQVAGNVHGSWANHALLLGMEKSASIRDQFFRVDELWNTAKKGTIKTVSNAACQEVVVDKDINLYKIMPLFRINQYDGGFYLSKACIISRDPDDPDNIEKENVGMYRVMIQGADTVGMQALAFHDLARHLKTAEERNEPLPVAICVGNPPLLSTMAATPLAYDQSEYKTASVITGTPFEVTPAIGYRLNIPAWAEYVLEGEVIPRKRFCEGPFGEFPGSYSGVRDQIRIKIRRVTHRKNPIFENLFIGRPWTEHDTLIGLWTSVPLYKQLQSEFPEVRSVNAIYQHGLSIIISTDLRFAGFAKTVAMRLATTPHGISYAKNIIVVDGDIDPFNLTQVMWALSARVRADKDVTIIANTPGMPLDPCSNPPGVGQKLIIDATTPKYPDTLRDVTMIEDPPCTEKIEKKLAALWEEVKRG</sequence>
<dbReference type="Pfam" id="PF01977">
    <property type="entry name" value="UbiD"/>
    <property type="match status" value="1"/>
</dbReference>
<dbReference type="Pfam" id="PF20696">
    <property type="entry name" value="UbiD_C"/>
    <property type="match status" value="1"/>
</dbReference>
<dbReference type="OrthoDB" id="9809841at2"/>
<reference evidence="4 5" key="1">
    <citation type="journal article" date="2010" name="Stand. Genomic Sci.">
        <title>Complete genome sequence of Spirochaeta smaragdinae type strain (SEBR 4228).</title>
        <authorList>
            <person name="Mavromatis K."/>
            <person name="Yasawong M."/>
            <person name="Chertkov O."/>
            <person name="Lapidus A."/>
            <person name="Lucas S."/>
            <person name="Nolan M."/>
            <person name="Del Rio T.G."/>
            <person name="Tice H."/>
            <person name="Cheng J.F."/>
            <person name="Pitluck S."/>
            <person name="Liolios K."/>
            <person name="Ivanova N."/>
            <person name="Tapia R."/>
            <person name="Han C."/>
            <person name="Bruce D."/>
            <person name="Goodwin L."/>
            <person name="Pati A."/>
            <person name="Chen A."/>
            <person name="Palaniappan K."/>
            <person name="Land M."/>
            <person name="Hauser L."/>
            <person name="Chang Y.J."/>
            <person name="Jeffries C.D."/>
            <person name="Detter J.C."/>
            <person name="Rohde M."/>
            <person name="Brambilla E."/>
            <person name="Spring S."/>
            <person name="Goker M."/>
            <person name="Sikorski J."/>
            <person name="Woyke T."/>
            <person name="Bristow J."/>
            <person name="Eisen J.A."/>
            <person name="Markowitz V."/>
            <person name="Hugenholtz P."/>
            <person name="Klenk H.P."/>
            <person name="Kyrpides N.C."/>
        </authorList>
    </citation>
    <scope>NUCLEOTIDE SEQUENCE [LARGE SCALE GENOMIC DNA]</scope>
    <source>
        <strain evidence="5">DSM 11293 / JCM 15392 / SEBR 4228</strain>
    </source>
</reference>
<feature type="domain" description="3-octaprenyl-4-hydroxybenzoate carboxy-lyase-like Rift-related" evidence="1">
    <location>
        <begin position="106"/>
        <end position="309"/>
    </location>
</feature>
<protein>
    <submittedName>
        <fullName evidence="4">UbiD family decarboxylase</fullName>
    </submittedName>
</protein>
<organism evidence="4 5">
    <name type="scientific">Sediminispirochaeta smaragdinae (strain DSM 11293 / JCM 15392 / SEBR 4228)</name>
    <name type="common">Spirochaeta smaragdinae</name>
    <dbReference type="NCBI Taxonomy" id="573413"/>
    <lineage>
        <taxon>Bacteria</taxon>
        <taxon>Pseudomonadati</taxon>
        <taxon>Spirochaetota</taxon>
        <taxon>Spirochaetia</taxon>
        <taxon>Spirochaetales</taxon>
        <taxon>Spirochaetaceae</taxon>
        <taxon>Sediminispirochaeta</taxon>
    </lineage>
</organism>
<gene>
    <name evidence="4" type="ordered locus">Spirs_3377</name>
</gene>
<accession>E1R2A8</accession>
<dbReference type="InterPro" id="IPR048304">
    <property type="entry name" value="UbiD_Rift_dom"/>
</dbReference>
<dbReference type="EMBL" id="CP002116">
    <property type="protein sequence ID" value="ADK82468.1"/>
    <property type="molecule type" value="Genomic_DNA"/>
</dbReference>